<dbReference type="VEuPathDB" id="AmoebaDB:DDB_G0285235"/>
<proteinExistence type="predicted"/>
<reference evidence="1 2" key="1">
    <citation type="journal article" date="2005" name="Nature">
        <title>The genome of the social amoeba Dictyostelium discoideum.</title>
        <authorList>
            <consortium name="The Dictyostelium discoideum Sequencing Consortium"/>
            <person name="Eichinger L."/>
            <person name="Pachebat J.A."/>
            <person name="Glockner G."/>
            <person name="Rajandream M.A."/>
            <person name="Sucgang R."/>
            <person name="Berriman M."/>
            <person name="Song J."/>
            <person name="Olsen R."/>
            <person name="Szafranski K."/>
            <person name="Xu Q."/>
            <person name="Tunggal B."/>
            <person name="Kummerfeld S."/>
            <person name="Madera M."/>
            <person name="Konfortov B.A."/>
            <person name="Rivero F."/>
            <person name="Bankier A.T."/>
            <person name="Lehmann R."/>
            <person name="Hamlin N."/>
            <person name="Davies R."/>
            <person name="Gaudet P."/>
            <person name="Fey P."/>
            <person name="Pilcher K."/>
            <person name="Chen G."/>
            <person name="Saunders D."/>
            <person name="Sodergren E."/>
            <person name="Davis P."/>
            <person name="Kerhornou A."/>
            <person name="Nie X."/>
            <person name="Hall N."/>
            <person name="Anjard C."/>
            <person name="Hemphill L."/>
            <person name="Bason N."/>
            <person name="Farbrother P."/>
            <person name="Desany B."/>
            <person name="Just E."/>
            <person name="Morio T."/>
            <person name="Rost R."/>
            <person name="Churcher C."/>
            <person name="Cooper J."/>
            <person name="Haydock S."/>
            <person name="van Driessche N."/>
            <person name="Cronin A."/>
            <person name="Goodhead I."/>
            <person name="Muzny D."/>
            <person name="Mourier T."/>
            <person name="Pain A."/>
            <person name="Lu M."/>
            <person name="Harper D."/>
            <person name="Lindsay R."/>
            <person name="Hauser H."/>
            <person name="James K."/>
            <person name="Quiles M."/>
            <person name="Madan Babu M."/>
            <person name="Saito T."/>
            <person name="Buchrieser C."/>
            <person name="Wardroper A."/>
            <person name="Felder M."/>
            <person name="Thangavelu M."/>
            <person name="Johnson D."/>
            <person name="Knights A."/>
            <person name="Loulseged H."/>
            <person name="Mungall K."/>
            <person name="Oliver K."/>
            <person name="Price C."/>
            <person name="Quail M.A."/>
            <person name="Urushihara H."/>
            <person name="Hernandez J."/>
            <person name="Rabbinowitsch E."/>
            <person name="Steffen D."/>
            <person name="Sanders M."/>
            <person name="Ma J."/>
            <person name="Kohara Y."/>
            <person name="Sharp S."/>
            <person name="Simmonds M."/>
            <person name="Spiegler S."/>
            <person name="Tivey A."/>
            <person name="Sugano S."/>
            <person name="White B."/>
            <person name="Walker D."/>
            <person name="Woodward J."/>
            <person name="Winckler T."/>
            <person name="Tanaka Y."/>
            <person name="Shaulsky G."/>
            <person name="Schleicher M."/>
            <person name="Weinstock G."/>
            <person name="Rosenthal A."/>
            <person name="Cox E.C."/>
            <person name="Chisholm R.L."/>
            <person name="Gibbs R."/>
            <person name="Loomis W.F."/>
            <person name="Platzer M."/>
            <person name="Kay R.R."/>
            <person name="Williams J."/>
            <person name="Dear P.H."/>
            <person name="Noegel A.A."/>
            <person name="Barrell B."/>
            <person name="Kuspa A."/>
        </authorList>
    </citation>
    <scope>NUCLEOTIDE SEQUENCE [LARGE SCALE GENOMIC DNA]</scope>
    <source>
        <strain evidence="1 2">AX4</strain>
    </source>
</reference>
<keyword evidence="2" id="KW-1185">Reference proteome</keyword>
<dbReference type="InParanoid" id="Q54NJ1"/>
<evidence type="ECO:0000313" key="1">
    <source>
        <dbReference type="EMBL" id="EAL64829.1"/>
    </source>
</evidence>
<name>Q54NJ1_DICDI</name>
<dbReference type="AlphaFoldDB" id="Q54NJ1"/>
<dbReference type="Proteomes" id="UP000002195">
    <property type="component" value="Unassembled WGS sequence"/>
</dbReference>
<dbReference type="dictyBase" id="DDB_G0285235"/>
<comment type="caution">
    <text evidence="1">The sequence shown here is derived from an EMBL/GenBank/DDBJ whole genome shotgun (WGS) entry which is preliminary data.</text>
</comment>
<dbReference type="RefSeq" id="XP_638326.1">
    <property type="nucleotide sequence ID" value="XM_633234.1"/>
</dbReference>
<dbReference type="KEGG" id="ddi:DDB_G0285235"/>
<evidence type="ECO:0000313" key="2">
    <source>
        <dbReference type="Proteomes" id="UP000002195"/>
    </source>
</evidence>
<sequence>MVEIEREIYRIEIDISITSNDVTKPLLTPDGNNKIQPIQSNPNNYSTIQFPKSNVYKTKSTSK</sequence>
<dbReference type="HOGENOM" id="CLU_2890471_0_0_1"/>
<gene>
    <name evidence="1" type="ORF">DDB_G0285235</name>
</gene>
<organism evidence="1 2">
    <name type="scientific">Dictyostelium discoideum</name>
    <name type="common">Social amoeba</name>
    <dbReference type="NCBI Taxonomy" id="44689"/>
    <lineage>
        <taxon>Eukaryota</taxon>
        <taxon>Amoebozoa</taxon>
        <taxon>Evosea</taxon>
        <taxon>Eumycetozoa</taxon>
        <taxon>Dictyostelia</taxon>
        <taxon>Dictyosteliales</taxon>
        <taxon>Dictyosteliaceae</taxon>
        <taxon>Dictyostelium</taxon>
    </lineage>
</organism>
<protein>
    <submittedName>
        <fullName evidence="1">Uncharacterized protein</fullName>
    </submittedName>
</protein>
<accession>Q54NJ1</accession>
<dbReference type="EMBL" id="AAFI02000076">
    <property type="protein sequence ID" value="EAL64829.1"/>
    <property type="molecule type" value="Genomic_DNA"/>
</dbReference>
<dbReference type="PaxDb" id="44689-DDB0218684"/>
<dbReference type="GeneID" id="8624996"/>